<evidence type="ECO:0000313" key="2">
    <source>
        <dbReference type="Proteomes" id="UP000243528"/>
    </source>
</evidence>
<evidence type="ECO:0000313" key="1">
    <source>
        <dbReference type="EMBL" id="PSK98247.1"/>
    </source>
</evidence>
<organism evidence="1 2">
    <name type="scientific">Haloactinopolyspora alba</name>
    <dbReference type="NCBI Taxonomy" id="648780"/>
    <lineage>
        <taxon>Bacteria</taxon>
        <taxon>Bacillati</taxon>
        <taxon>Actinomycetota</taxon>
        <taxon>Actinomycetes</taxon>
        <taxon>Jiangellales</taxon>
        <taxon>Jiangellaceae</taxon>
        <taxon>Haloactinopolyspora</taxon>
    </lineage>
</organism>
<accession>A0A2P8DM18</accession>
<sequence>MTRRACPRESLHATVNAMRHSYERYVELPLATQ</sequence>
<name>A0A2P8DM18_9ACTN</name>
<protein>
    <submittedName>
        <fullName evidence="1">Uncharacterized protein</fullName>
    </submittedName>
</protein>
<dbReference type="EMBL" id="PYGE01000020">
    <property type="protein sequence ID" value="PSK98247.1"/>
    <property type="molecule type" value="Genomic_DNA"/>
</dbReference>
<keyword evidence="2" id="KW-1185">Reference proteome</keyword>
<reference evidence="1 2" key="1">
    <citation type="submission" date="2018-03" db="EMBL/GenBank/DDBJ databases">
        <title>Genomic Encyclopedia of Archaeal and Bacterial Type Strains, Phase II (KMG-II): from individual species to whole genera.</title>
        <authorList>
            <person name="Goeker M."/>
        </authorList>
    </citation>
    <scope>NUCLEOTIDE SEQUENCE [LARGE SCALE GENOMIC DNA]</scope>
    <source>
        <strain evidence="1 2">DSM 45211</strain>
    </source>
</reference>
<gene>
    <name evidence="1" type="ORF">CLV30_12033</name>
</gene>
<dbReference type="Proteomes" id="UP000243528">
    <property type="component" value="Unassembled WGS sequence"/>
</dbReference>
<dbReference type="AlphaFoldDB" id="A0A2P8DM18"/>
<comment type="caution">
    <text evidence="1">The sequence shown here is derived from an EMBL/GenBank/DDBJ whole genome shotgun (WGS) entry which is preliminary data.</text>
</comment>
<proteinExistence type="predicted"/>